<dbReference type="EMBL" id="CP093442">
    <property type="protein sequence ID" value="UOF01258.1"/>
    <property type="molecule type" value="Genomic_DNA"/>
</dbReference>
<protein>
    <submittedName>
        <fullName evidence="2">DMT family transporter</fullName>
    </submittedName>
</protein>
<dbReference type="InterPro" id="IPR037185">
    <property type="entry name" value="EmrE-like"/>
</dbReference>
<organism evidence="2 3">
    <name type="scientific">Bdellovibrio reynosensis</name>
    <dbReference type="NCBI Taxonomy" id="2835041"/>
    <lineage>
        <taxon>Bacteria</taxon>
        <taxon>Pseudomonadati</taxon>
        <taxon>Bdellovibrionota</taxon>
        <taxon>Bdellovibrionia</taxon>
        <taxon>Bdellovibrionales</taxon>
        <taxon>Pseudobdellovibrionaceae</taxon>
        <taxon>Bdellovibrio</taxon>
    </lineage>
</organism>
<evidence type="ECO:0000313" key="2">
    <source>
        <dbReference type="EMBL" id="UOF01258.1"/>
    </source>
</evidence>
<dbReference type="InterPro" id="IPR006750">
    <property type="entry name" value="YdcZ"/>
</dbReference>
<dbReference type="Pfam" id="PF04657">
    <property type="entry name" value="DMT_YdcZ"/>
    <property type="match status" value="1"/>
</dbReference>
<keyword evidence="3" id="KW-1185">Reference proteome</keyword>
<evidence type="ECO:0000313" key="3">
    <source>
        <dbReference type="Proteomes" id="UP000830116"/>
    </source>
</evidence>
<accession>A0ABY4CCK8</accession>
<keyword evidence="1" id="KW-0812">Transmembrane</keyword>
<sequence>MVLNLFLPILAGCSIVLQGVLNRNSSFHIGLVSAIFLNAIVFSVLSGILWIAFKYEYLPEFASLSAKSFTDLQWWQFLPGICGFVIVLCTPLAINFLGANLTFAAVIITQLVFSMLWDSFSNKSIPSISNLTGVGIMIVGLIVLMSGKR</sequence>
<feature type="transmembrane region" description="Helical" evidence="1">
    <location>
        <begin position="6"/>
        <end position="22"/>
    </location>
</feature>
<gene>
    <name evidence="2" type="ORF">MNR06_16305</name>
</gene>
<name>A0ABY4CCK8_9BACT</name>
<feature type="transmembrane region" description="Helical" evidence="1">
    <location>
        <begin position="73"/>
        <end position="94"/>
    </location>
</feature>
<feature type="transmembrane region" description="Helical" evidence="1">
    <location>
        <begin position="29"/>
        <end position="53"/>
    </location>
</feature>
<feature type="transmembrane region" description="Helical" evidence="1">
    <location>
        <begin position="126"/>
        <end position="145"/>
    </location>
</feature>
<dbReference type="PANTHER" id="PTHR34821">
    <property type="entry name" value="INNER MEMBRANE PROTEIN YDCZ"/>
    <property type="match status" value="1"/>
</dbReference>
<keyword evidence="1" id="KW-0472">Membrane</keyword>
<dbReference type="Proteomes" id="UP000830116">
    <property type="component" value="Chromosome"/>
</dbReference>
<evidence type="ECO:0000256" key="1">
    <source>
        <dbReference type="SAM" id="Phobius"/>
    </source>
</evidence>
<dbReference type="SUPFAM" id="SSF103481">
    <property type="entry name" value="Multidrug resistance efflux transporter EmrE"/>
    <property type="match status" value="1"/>
</dbReference>
<proteinExistence type="predicted"/>
<reference evidence="2" key="1">
    <citation type="submission" date="2022-03" db="EMBL/GenBank/DDBJ databases">
        <title>Genome Identification and Characterization of new species Bdellovibrio reynosense LBG001 sp. nov. from a Mexico soil sample.</title>
        <authorList>
            <person name="Camilli A."/>
            <person name="Ajao Y."/>
            <person name="Guo X."/>
        </authorList>
    </citation>
    <scope>NUCLEOTIDE SEQUENCE</scope>
    <source>
        <strain evidence="2">LBG001</strain>
    </source>
</reference>
<keyword evidence="1" id="KW-1133">Transmembrane helix</keyword>
<dbReference type="RefSeq" id="WP_243537647.1">
    <property type="nucleotide sequence ID" value="NZ_CP093442.1"/>
</dbReference>
<dbReference type="PANTHER" id="PTHR34821:SF2">
    <property type="entry name" value="INNER MEMBRANE PROTEIN YDCZ"/>
    <property type="match status" value="1"/>
</dbReference>